<keyword evidence="5" id="KW-0539">Nucleus</keyword>
<evidence type="ECO:0000259" key="7">
    <source>
        <dbReference type="SMART" id="SM01030"/>
    </source>
</evidence>
<dbReference type="PANTHER" id="PTHR12135:SF2">
    <property type="entry name" value="DNA REPAIR PROTEIN RAD34"/>
    <property type="match status" value="1"/>
</dbReference>
<evidence type="ECO:0000259" key="8">
    <source>
        <dbReference type="SMART" id="SM01031"/>
    </source>
</evidence>
<feature type="region of interest" description="Disordered" evidence="6">
    <location>
        <begin position="890"/>
        <end position="1115"/>
    </location>
</feature>
<proteinExistence type="inferred from homology"/>
<dbReference type="InterPro" id="IPR042488">
    <property type="entry name" value="Rad4_BHD3_sf"/>
</dbReference>
<evidence type="ECO:0000256" key="2">
    <source>
        <dbReference type="ARBA" id="ARBA00009525"/>
    </source>
</evidence>
<comment type="subcellular location">
    <subcellularLocation>
        <location evidence="1">Nucleus</location>
    </subcellularLocation>
</comment>
<dbReference type="PANTHER" id="PTHR12135">
    <property type="entry name" value="DNA REPAIR PROTEIN XP-C / RAD4"/>
    <property type="match status" value="1"/>
</dbReference>
<feature type="region of interest" description="Disordered" evidence="6">
    <location>
        <begin position="1"/>
        <end position="109"/>
    </location>
</feature>
<dbReference type="GO" id="GO:0003684">
    <property type="term" value="F:damaged DNA binding"/>
    <property type="evidence" value="ECO:0007669"/>
    <property type="project" value="InterPro"/>
</dbReference>
<evidence type="ECO:0000256" key="1">
    <source>
        <dbReference type="ARBA" id="ARBA00004123"/>
    </source>
</evidence>
<evidence type="ECO:0000256" key="5">
    <source>
        <dbReference type="ARBA" id="ARBA00023242"/>
    </source>
</evidence>
<dbReference type="GO" id="GO:0006298">
    <property type="term" value="P:mismatch repair"/>
    <property type="evidence" value="ECO:0007669"/>
    <property type="project" value="TreeGrafter"/>
</dbReference>
<feature type="domain" description="Rad4 beta-hairpin" evidence="9">
    <location>
        <begin position="708"/>
        <end position="782"/>
    </location>
</feature>
<feature type="compositionally biased region" description="Basic and acidic residues" evidence="6">
    <location>
        <begin position="218"/>
        <end position="239"/>
    </location>
</feature>
<feature type="compositionally biased region" description="Acidic residues" evidence="6">
    <location>
        <begin position="364"/>
        <end position="373"/>
    </location>
</feature>
<dbReference type="Pfam" id="PF10405">
    <property type="entry name" value="BHD_3"/>
    <property type="match status" value="1"/>
</dbReference>
<dbReference type="FunFam" id="3.30.70.2460:FF:000001">
    <property type="entry name" value="DNA repair protein Rad4 family"/>
    <property type="match status" value="1"/>
</dbReference>
<dbReference type="InterPro" id="IPR036985">
    <property type="entry name" value="Transglutaminase-like_sf"/>
</dbReference>
<feature type="compositionally biased region" description="Acidic residues" evidence="6">
    <location>
        <begin position="398"/>
        <end position="415"/>
    </location>
</feature>
<dbReference type="SMART" id="SM01032">
    <property type="entry name" value="BHD_3"/>
    <property type="match status" value="1"/>
</dbReference>
<dbReference type="GO" id="GO:0005737">
    <property type="term" value="C:cytoplasm"/>
    <property type="evidence" value="ECO:0007669"/>
    <property type="project" value="TreeGrafter"/>
</dbReference>
<dbReference type="Gene3D" id="3.90.260.10">
    <property type="entry name" value="Transglutaminase-like"/>
    <property type="match status" value="1"/>
</dbReference>
<keyword evidence="4" id="KW-0234">DNA repair</keyword>
<feature type="domain" description="Rad4 beta-hairpin" evidence="8">
    <location>
        <begin position="638"/>
        <end position="701"/>
    </location>
</feature>
<feature type="compositionally biased region" description="Polar residues" evidence="6">
    <location>
        <begin position="1076"/>
        <end position="1089"/>
    </location>
</feature>
<dbReference type="SUPFAM" id="SSF54001">
    <property type="entry name" value="Cysteine proteinases"/>
    <property type="match status" value="1"/>
</dbReference>
<name>A0AAN7QAF3_9EURO</name>
<dbReference type="GO" id="GO:0071942">
    <property type="term" value="C:XPC complex"/>
    <property type="evidence" value="ECO:0007669"/>
    <property type="project" value="TreeGrafter"/>
</dbReference>
<dbReference type="SMART" id="SM01031">
    <property type="entry name" value="BHD_2"/>
    <property type="match status" value="1"/>
</dbReference>
<dbReference type="InterPro" id="IPR018325">
    <property type="entry name" value="Rad4/PNGase_transGLS-fold"/>
</dbReference>
<keyword evidence="3" id="KW-0227">DNA damage</keyword>
<dbReference type="SMART" id="SM01030">
    <property type="entry name" value="BHD_1"/>
    <property type="match status" value="1"/>
</dbReference>
<feature type="compositionally biased region" description="Polar residues" evidence="6">
    <location>
        <begin position="982"/>
        <end position="995"/>
    </location>
</feature>
<dbReference type="Pfam" id="PF10403">
    <property type="entry name" value="BHD_1"/>
    <property type="match status" value="1"/>
</dbReference>
<accession>A0AAN7QAF3</accession>
<comment type="caution">
    <text evidence="10">The sequence shown here is derived from an EMBL/GenBank/DDBJ whole genome shotgun (WGS) entry which is preliminary data.</text>
</comment>
<dbReference type="Pfam" id="PF03835">
    <property type="entry name" value="Rad4"/>
    <property type="match status" value="1"/>
</dbReference>
<dbReference type="InterPro" id="IPR004583">
    <property type="entry name" value="DNA_repair_Rad4"/>
</dbReference>
<gene>
    <name evidence="10" type="ORF">LTR05_008511</name>
</gene>
<feature type="compositionally biased region" description="Acidic residues" evidence="6">
    <location>
        <begin position="86"/>
        <end position="97"/>
    </location>
</feature>
<dbReference type="GO" id="GO:0006289">
    <property type="term" value="P:nucleotide-excision repair"/>
    <property type="evidence" value="ECO:0007669"/>
    <property type="project" value="InterPro"/>
</dbReference>
<feature type="compositionally biased region" description="Basic residues" evidence="6">
    <location>
        <begin position="207"/>
        <end position="217"/>
    </location>
</feature>
<feature type="compositionally biased region" description="Polar residues" evidence="6">
    <location>
        <begin position="1106"/>
        <end position="1115"/>
    </location>
</feature>
<comment type="similarity">
    <text evidence="2">Belongs to the XPC family.</text>
</comment>
<keyword evidence="11" id="KW-1185">Reference proteome</keyword>
<dbReference type="InterPro" id="IPR038765">
    <property type="entry name" value="Papain-like_cys_pep_sf"/>
</dbReference>
<evidence type="ECO:0008006" key="12">
    <source>
        <dbReference type="Google" id="ProtNLM"/>
    </source>
</evidence>
<feature type="compositionally biased region" description="Basic residues" evidence="6">
    <location>
        <begin position="1"/>
        <end position="11"/>
    </location>
</feature>
<dbReference type="InterPro" id="IPR018328">
    <property type="entry name" value="Rad4_beta-hairpin_dom3"/>
</dbReference>
<evidence type="ECO:0000259" key="9">
    <source>
        <dbReference type="SMART" id="SM01032"/>
    </source>
</evidence>
<dbReference type="AlphaFoldDB" id="A0AAN7QAF3"/>
<feature type="compositionally biased region" description="Basic and acidic residues" evidence="6">
    <location>
        <begin position="846"/>
        <end position="861"/>
    </location>
</feature>
<dbReference type="Gene3D" id="2.20.20.110">
    <property type="entry name" value="Rad4, beta-hairpin domain BHD1"/>
    <property type="match status" value="1"/>
</dbReference>
<dbReference type="GO" id="GO:0000111">
    <property type="term" value="C:nucleotide-excision repair factor 2 complex"/>
    <property type="evidence" value="ECO:0007669"/>
    <property type="project" value="TreeGrafter"/>
</dbReference>
<feature type="domain" description="Rad4 beta-hairpin" evidence="7">
    <location>
        <begin position="579"/>
        <end position="636"/>
    </location>
</feature>
<dbReference type="InterPro" id="IPR018327">
    <property type="entry name" value="BHD_2"/>
</dbReference>
<dbReference type="InterPro" id="IPR018326">
    <property type="entry name" value="Rad4_beta-hairpin_dom1"/>
</dbReference>
<organism evidence="10 11">
    <name type="scientific">Lithohypha guttulata</name>
    <dbReference type="NCBI Taxonomy" id="1690604"/>
    <lineage>
        <taxon>Eukaryota</taxon>
        <taxon>Fungi</taxon>
        <taxon>Dikarya</taxon>
        <taxon>Ascomycota</taxon>
        <taxon>Pezizomycotina</taxon>
        <taxon>Eurotiomycetes</taxon>
        <taxon>Chaetothyriomycetidae</taxon>
        <taxon>Chaetothyriales</taxon>
        <taxon>Trichomeriaceae</taxon>
        <taxon>Lithohypha</taxon>
    </lineage>
</organism>
<evidence type="ECO:0000313" key="10">
    <source>
        <dbReference type="EMBL" id="KAK5080568.1"/>
    </source>
</evidence>
<dbReference type="Pfam" id="PF10404">
    <property type="entry name" value="BHD_2"/>
    <property type="match status" value="1"/>
</dbReference>
<dbReference type="Proteomes" id="UP001309876">
    <property type="component" value="Unassembled WGS sequence"/>
</dbReference>
<feature type="region of interest" description="Disordered" evidence="6">
    <location>
        <begin position="200"/>
        <end position="241"/>
    </location>
</feature>
<feature type="compositionally biased region" description="Polar residues" evidence="6">
    <location>
        <begin position="897"/>
        <end position="912"/>
    </location>
</feature>
<sequence>MPPFVGRKRRSASPVPAPPPAKRVKTGAPSASRPPPALQKKISRFTVGSDDSDSTLSEVDSDEFEDVAGPSKPSSYHRLAHAGKQDDDEDEDIEWEDTPAHPVAPDFSKREFKDVKITVDKDEEPYFSARNTTKKGPSKREKQARMWAHQMHVQFLLWHNAKRNEWVNDKKVHDILLKQLPSQITKEIEKWRRASGLTVESQERLSKDKKKKIKKWKANGERNERDWGRPSQRLEEGKPDMSSGDPIISLLKVLAAYWKKRFAITAPGLRKRGYSTRAILRKDIESYRSDKHHPAKHGERIQSLQHFRNLAEKCGGSRDIGAQLFTALLRAIGIEARLVASLQPTGFGFTKAEEMVPRKIIDPESSEDSDVGSEPEASKKKGKAQSRKAGVKSAPIDLDTDVEDDTKMETDDESVVDVTPAMPKARPAKYDRDLLFPVYWAEAISPITSKVYPVSPLVLENAVATSAETLAAFEPKGAKADKTRQVMAYVVAYSSDYSAKDVTVRYLRKRLWPGKTKGFRVPIEKVQIHDKRGKVKRSEQYDWFKHVLSAYRRSDRKRTAVDDTEDATDLVPAEPEKKQLEGDTLQSLKASTEFVIEKHLRREEALIVGAEPDRYFNLGKGEKQEEIAVYKRSDVRRVMTAESWHKEGRVPRAGEAPMKYAPVRAVTLTRKREAEEHLIRTGEKQMQGLYSEEQTEYIIPPPIKDGHIPKNSYGNIDCFVPSMVPKGAVHLPLKGCVRLCKKLEIDFAEAVVGFEFGNKMAVPVIQGVVIAKENEKVVRDAWRTWNEEQRKKEETKMEKLVLETWRKMVIGLRIRDRVQEEYGLPSGRGDLQSGRVKDDPIQLNEEDHTTGVEPDQNDHEFGGGFLVDHEDDANQREELTLDFFAESDTDRRGLPNISASQDYYSPDYSQGYPTPVSPPRLSEKSASAPGPEPILYDSDEDDLGSTRTPRDTAGGFLQDDEESSAAVPASKPKKTAKRKSITVASNDNGGENGTTAPELKPRPRGRPRKTATQQEAPTSSVKKTRSTPARGAKSKITSMNVDGSADSENDDTQTGSRESHASHDSGYTDSGIEMFTKQSEAPASTTVIGGSTGRRGRRLLRKESTRVTSPYFDQQ</sequence>
<evidence type="ECO:0000313" key="11">
    <source>
        <dbReference type="Proteomes" id="UP001309876"/>
    </source>
</evidence>
<feature type="region of interest" description="Disordered" evidence="6">
    <location>
        <begin position="846"/>
        <end position="867"/>
    </location>
</feature>
<dbReference type="GO" id="GO:0003697">
    <property type="term" value="F:single-stranded DNA binding"/>
    <property type="evidence" value="ECO:0007669"/>
    <property type="project" value="TreeGrafter"/>
</dbReference>
<evidence type="ECO:0000256" key="4">
    <source>
        <dbReference type="ARBA" id="ARBA00023204"/>
    </source>
</evidence>
<feature type="region of interest" description="Disordered" evidence="6">
    <location>
        <begin position="555"/>
        <end position="583"/>
    </location>
</feature>
<feature type="region of interest" description="Disordered" evidence="6">
    <location>
        <begin position="358"/>
        <end position="415"/>
    </location>
</feature>
<dbReference type="EMBL" id="JAVRRJ010000013">
    <property type="protein sequence ID" value="KAK5080568.1"/>
    <property type="molecule type" value="Genomic_DNA"/>
</dbReference>
<protein>
    <recommendedName>
        <fullName evidence="12">DNA repair protein rhp42</fullName>
    </recommendedName>
</protein>
<feature type="compositionally biased region" description="Basic residues" evidence="6">
    <location>
        <begin position="971"/>
        <end position="980"/>
    </location>
</feature>
<reference evidence="10 11" key="1">
    <citation type="submission" date="2023-08" db="EMBL/GenBank/DDBJ databases">
        <title>Black Yeasts Isolated from many extreme environments.</title>
        <authorList>
            <person name="Coleine C."/>
            <person name="Stajich J.E."/>
            <person name="Selbmann L."/>
        </authorList>
    </citation>
    <scope>NUCLEOTIDE SEQUENCE [LARGE SCALE GENOMIC DNA]</scope>
    <source>
        <strain evidence="10 11">CCFEE 5910</strain>
    </source>
</reference>
<feature type="compositionally biased region" description="Basic residues" evidence="6">
    <location>
        <begin position="380"/>
        <end position="390"/>
    </location>
</feature>
<evidence type="ECO:0000256" key="3">
    <source>
        <dbReference type="ARBA" id="ARBA00022763"/>
    </source>
</evidence>
<dbReference type="Gene3D" id="3.30.70.2460">
    <property type="entry name" value="Rad4, beta-hairpin domain BHD3"/>
    <property type="match status" value="1"/>
</dbReference>
<evidence type="ECO:0000256" key="6">
    <source>
        <dbReference type="SAM" id="MobiDB-lite"/>
    </source>
</evidence>
<feature type="compositionally biased region" description="Polar residues" evidence="6">
    <location>
        <begin position="1010"/>
        <end position="1021"/>
    </location>
</feature>